<sequence>MFSGAVILLLAAGSWDIDLIQPDSVVVQPGQSLSITCQPSGYALTDNNYATGWVRHCKGKPMDWIFHQWGGGGFYQNDALKNKFSSSRDTSAGTVTMKGQNLQPEDTAVAIQTEHCDYYGYFDYWGKGTTVTVTTATSKAPTVFPLVQCGSETSDTLTLGVLATGFTPASLTFSCASDSGTNLPDSLQYPAVQKDSYYSAVSQIRVKRSDLKQNVSCTVNHPAGSKTVISPNITLYSVWEGQFGSSSVTLICTLSGFFPDQLTVQWQLGNETVTASPVEKKLQSVDGGEKTFSLTSQIKLDMKEWAKGSDFTCKSQHAKNEFKRSISICSVHSSSPPSIHLEIPSFKTVMMAGSVVTATCLIHTDLDAKVTWLLNDHVLSNKPANQDRNTTHIISNLTVPSTDWKNLNKVQCRAEHRCFTLAENTIILTAPSVLIRRSLSDLLKRNSAVLECDVTQLSSSDLYITFQANGTDISEKLYVEFPKAPGLHSVTKSFPVPSNYQKKDTTFNCKVNQGFSKQWESNSTGNIFGDPSVELLLAPSEESGPQKLLCSGRGFNPQIKWLSGSQHRPAASQDIRMGADGRVEVTSHLLVTKTEWKSGEDITCEVSDQSGGSTVKKNISLCSVTPASCQTVGVYVQGPPLQQLQKNDHVTITCLLVGANLEDFSVTWKVGDAEVLENEAKRPLLHHSNGTATLQSSLKVSSQVWNSYTQVSCKAKHRCFDQGYEDHTSKSRDLNQPTVKLIQPSDAELSESKTTTLVCLVSGFSPPNIMVYWEKDGHKLSSSHYTNSPAWKDPGSSTYSLSSSLNTSPTEDQKPTYSCVVIHESSEKPLRSTIEEVFASVSLSRPSATLLQGSGELVCLVTDFSPASINITWLLDGTTKLWDYNTSEAHRGPKGKFSIQSRLRVSPVNWQRGAVYTCRVTHSNTTLALDITKPGMFFYDIVHDVVTEDLSQGSWYMAVTFLLLLLISLIYSMLVTLIKVRRMRCECLRWFCRTLCHCNASCN</sequence>
<evidence type="ECO:0000313" key="7">
    <source>
        <dbReference type="Proteomes" id="UP000472263"/>
    </source>
</evidence>
<dbReference type="AlphaFoldDB" id="A0A667WVL6"/>
<dbReference type="SMART" id="SM00406">
    <property type="entry name" value="IGv"/>
    <property type="match status" value="1"/>
</dbReference>
<dbReference type="InterPro" id="IPR003006">
    <property type="entry name" value="Ig/MHC_CS"/>
</dbReference>
<evidence type="ECO:0000313" key="6">
    <source>
        <dbReference type="Ensembl" id="ENSMMDP00005004519.1"/>
    </source>
</evidence>
<dbReference type="Pfam" id="PF07686">
    <property type="entry name" value="V-set"/>
    <property type="match status" value="1"/>
</dbReference>
<feature type="domain" description="Ig-like" evidence="5">
    <location>
        <begin position="626"/>
        <end position="735"/>
    </location>
</feature>
<feature type="domain" description="Ig-like" evidence="5">
    <location>
        <begin position="231"/>
        <end position="327"/>
    </location>
</feature>
<accession>A0A667WVL6</accession>
<organism evidence="6 7">
    <name type="scientific">Myripristis murdjan</name>
    <name type="common">pinecone soldierfish</name>
    <dbReference type="NCBI Taxonomy" id="586833"/>
    <lineage>
        <taxon>Eukaryota</taxon>
        <taxon>Metazoa</taxon>
        <taxon>Chordata</taxon>
        <taxon>Craniata</taxon>
        <taxon>Vertebrata</taxon>
        <taxon>Euteleostomi</taxon>
        <taxon>Actinopterygii</taxon>
        <taxon>Neopterygii</taxon>
        <taxon>Teleostei</taxon>
        <taxon>Neoteleostei</taxon>
        <taxon>Acanthomorphata</taxon>
        <taxon>Holocentriformes</taxon>
        <taxon>Holocentridae</taxon>
        <taxon>Myripristis</taxon>
    </lineage>
</organism>
<dbReference type="InterPro" id="IPR050380">
    <property type="entry name" value="Immune_Resp_Modulators"/>
</dbReference>
<feature type="domain" description="Ig-like" evidence="5">
    <location>
        <begin position="839"/>
        <end position="932"/>
    </location>
</feature>
<dbReference type="CDD" id="cd00098">
    <property type="entry name" value="IgC1"/>
    <property type="match status" value="2"/>
</dbReference>
<dbReference type="SUPFAM" id="SSF48726">
    <property type="entry name" value="Immunoglobulin"/>
    <property type="match status" value="9"/>
</dbReference>
<evidence type="ECO:0000256" key="2">
    <source>
        <dbReference type="ARBA" id="ARBA00023319"/>
    </source>
</evidence>
<keyword evidence="3" id="KW-0812">Transmembrane</keyword>
<feature type="domain" description="Ig-like" evidence="5">
    <location>
        <begin position="737"/>
        <end position="835"/>
    </location>
</feature>
<proteinExistence type="predicted"/>
<dbReference type="PROSITE" id="PS00290">
    <property type="entry name" value="IG_MHC"/>
    <property type="match status" value="2"/>
</dbReference>
<dbReference type="InterPro" id="IPR003599">
    <property type="entry name" value="Ig_sub"/>
</dbReference>
<dbReference type="InterPro" id="IPR013106">
    <property type="entry name" value="Ig_V-set"/>
</dbReference>
<reference evidence="6" key="1">
    <citation type="submission" date="2019-06" db="EMBL/GenBank/DDBJ databases">
        <authorList>
            <consortium name="Wellcome Sanger Institute Data Sharing"/>
        </authorList>
    </citation>
    <scope>NUCLEOTIDE SEQUENCE [LARGE SCALE GENOMIC DNA]</scope>
</reference>
<evidence type="ECO:0000256" key="3">
    <source>
        <dbReference type="SAM" id="Phobius"/>
    </source>
</evidence>
<evidence type="ECO:0000259" key="5">
    <source>
        <dbReference type="PROSITE" id="PS50835"/>
    </source>
</evidence>
<dbReference type="InterPro" id="IPR003597">
    <property type="entry name" value="Ig_C1-set"/>
</dbReference>
<dbReference type="PROSITE" id="PS50835">
    <property type="entry name" value="IG_LIKE"/>
    <property type="match status" value="6"/>
</dbReference>
<keyword evidence="3" id="KW-0472">Membrane</keyword>
<dbReference type="Ensembl" id="ENSMMDT00005004638.1">
    <property type="protein sequence ID" value="ENSMMDP00005004519.1"/>
    <property type="gene ID" value="ENSMMDG00005002442.1"/>
</dbReference>
<dbReference type="Gene3D" id="2.60.40.10">
    <property type="entry name" value="Immunoglobulins"/>
    <property type="match status" value="9"/>
</dbReference>
<dbReference type="SMART" id="SM00407">
    <property type="entry name" value="IGc1"/>
    <property type="match status" value="5"/>
</dbReference>
<reference evidence="6" key="3">
    <citation type="submission" date="2025-09" db="UniProtKB">
        <authorList>
            <consortium name="Ensembl"/>
        </authorList>
    </citation>
    <scope>IDENTIFICATION</scope>
</reference>
<protein>
    <recommendedName>
        <fullName evidence="5">Ig-like domain-containing protein</fullName>
    </recommendedName>
</protein>
<dbReference type="GeneTree" id="ENSGT00940000163371"/>
<dbReference type="Pfam" id="PF07654">
    <property type="entry name" value="C1-set"/>
    <property type="match status" value="6"/>
</dbReference>
<dbReference type="InParanoid" id="A0A667WVL6"/>
<reference evidence="6" key="2">
    <citation type="submission" date="2025-08" db="UniProtKB">
        <authorList>
            <consortium name="Ensembl"/>
        </authorList>
    </citation>
    <scope>IDENTIFICATION</scope>
</reference>
<dbReference type="Proteomes" id="UP000472263">
    <property type="component" value="Chromosome 8"/>
</dbReference>
<dbReference type="InterPro" id="IPR013783">
    <property type="entry name" value="Ig-like_fold"/>
</dbReference>
<dbReference type="SMART" id="SM00409">
    <property type="entry name" value="IG"/>
    <property type="match status" value="4"/>
</dbReference>
<dbReference type="InterPro" id="IPR007110">
    <property type="entry name" value="Ig-like_dom"/>
</dbReference>
<feature type="transmembrane region" description="Helical" evidence="3">
    <location>
        <begin position="955"/>
        <end position="974"/>
    </location>
</feature>
<name>A0A667WVL6_9TELE</name>
<dbReference type="PANTHER" id="PTHR23411">
    <property type="entry name" value="TAPASIN"/>
    <property type="match status" value="1"/>
</dbReference>
<keyword evidence="7" id="KW-1185">Reference proteome</keyword>
<keyword evidence="1" id="KW-1015">Disulfide bond</keyword>
<keyword evidence="3" id="KW-1133">Transmembrane helix</keyword>
<dbReference type="InterPro" id="IPR036179">
    <property type="entry name" value="Ig-like_dom_sf"/>
</dbReference>
<evidence type="ECO:0000256" key="4">
    <source>
        <dbReference type="SAM" id="SignalP"/>
    </source>
</evidence>
<keyword evidence="4" id="KW-0732">Signal</keyword>
<dbReference type="FunFam" id="2.60.40.10:FF:000283">
    <property type="entry name" value="Immunoglobulin kappa constant"/>
    <property type="match status" value="1"/>
</dbReference>
<feature type="signal peptide" evidence="4">
    <location>
        <begin position="1"/>
        <end position="22"/>
    </location>
</feature>
<feature type="domain" description="Ig-like" evidence="5">
    <location>
        <begin position="337"/>
        <end position="429"/>
    </location>
</feature>
<evidence type="ECO:0000256" key="1">
    <source>
        <dbReference type="ARBA" id="ARBA00023157"/>
    </source>
</evidence>
<keyword evidence="2" id="KW-0393">Immunoglobulin domain</keyword>
<feature type="chain" id="PRO_5025675898" description="Ig-like domain-containing protein" evidence="4">
    <location>
        <begin position="23"/>
        <end position="1003"/>
    </location>
</feature>
<feature type="domain" description="Ig-like" evidence="5">
    <location>
        <begin position="531"/>
        <end position="620"/>
    </location>
</feature>